<dbReference type="Proteomes" id="UP001500642">
    <property type="component" value="Unassembled WGS sequence"/>
</dbReference>
<evidence type="ECO:0000313" key="3">
    <source>
        <dbReference type="Proteomes" id="UP001500642"/>
    </source>
</evidence>
<reference evidence="3" key="1">
    <citation type="journal article" date="2019" name="Int. J. Syst. Evol. Microbiol.">
        <title>The Global Catalogue of Microorganisms (GCM) 10K type strain sequencing project: providing services to taxonomists for standard genome sequencing and annotation.</title>
        <authorList>
            <consortium name="The Broad Institute Genomics Platform"/>
            <consortium name="The Broad Institute Genome Sequencing Center for Infectious Disease"/>
            <person name="Wu L."/>
            <person name="Ma J."/>
        </authorList>
    </citation>
    <scope>NUCLEOTIDE SEQUENCE [LARGE SCALE GENOMIC DNA]</scope>
    <source>
        <strain evidence="3">JCM 17808</strain>
    </source>
</reference>
<organism evidence="2 3">
    <name type="scientific">Brevibacterium pityocampae</name>
    <dbReference type="NCBI Taxonomy" id="506594"/>
    <lineage>
        <taxon>Bacteria</taxon>
        <taxon>Bacillati</taxon>
        <taxon>Actinomycetota</taxon>
        <taxon>Actinomycetes</taxon>
        <taxon>Micrococcales</taxon>
        <taxon>Brevibacteriaceae</taxon>
        <taxon>Brevibacterium</taxon>
    </lineage>
</organism>
<dbReference type="PANTHER" id="PTHR28208:SF3">
    <property type="entry name" value="PHOSPHATIDATE PHOSPHATASE APP1"/>
    <property type="match status" value="1"/>
</dbReference>
<dbReference type="InterPro" id="IPR052935">
    <property type="entry name" value="Mg2+_PAP"/>
</dbReference>
<dbReference type="EMBL" id="BAABGL010000003">
    <property type="protein sequence ID" value="GAA4385236.1"/>
    <property type="molecule type" value="Genomic_DNA"/>
</dbReference>
<dbReference type="Pfam" id="PF09949">
    <property type="entry name" value="APP1_cat"/>
    <property type="match status" value="1"/>
</dbReference>
<comment type="caution">
    <text evidence="2">The sequence shown here is derived from an EMBL/GenBank/DDBJ whole genome shotgun (WGS) entry which is preliminary data.</text>
</comment>
<evidence type="ECO:0000259" key="1">
    <source>
        <dbReference type="Pfam" id="PF09949"/>
    </source>
</evidence>
<dbReference type="PANTHER" id="PTHR28208">
    <property type="entry name" value="PHOSPHATIDATE PHOSPHATASE APP1"/>
    <property type="match status" value="1"/>
</dbReference>
<accession>A0ABP8J543</accession>
<sequence>MSAVPEFPGGRGARRDPWDNALVAMKNQTPLNLSPEVFHTAARWEDRYHEWARGVVRKRDWRPTVIAYDSYGTQTSIRVLARVVLTKTGQPAADTKASIRGWRSFGNVPLSDETAWVRVGDTEHMVTADRGGIVDAVIPGDFAPGPVEIEMWTTDSLVDRATVRIIGQEQTFGIISDIDDTVMVTALPRPMLAAWNTFVLDEHARNPVAGMSVLYDRLTYMRPNSPIIYLSTGAWNVAPTLKRFLGRNLYPDGPLLLTDWGPTATRAFRSGQEHKRSTLERLAREFPTMKWLLVGDDGQHDEAIYGEFVENHPDNVAAVAIRQLTVGEAVWAGGRSQQGGRGTGVPWVYASDGAGLASKLTERGIISAI</sequence>
<proteinExistence type="predicted"/>
<feature type="domain" description="Phosphatidate phosphatase APP1 catalytic" evidence="1">
    <location>
        <begin position="172"/>
        <end position="323"/>
    </location>
</feature>
<gene>
    <name evidence="2" type="ORF">GCM10023167_06800</name>
</gene>
<name>A0ABP8J543_9MICO</name>
<keyword evidence="3" id="KW-1185">Reference proteome</keyword>
<protein>
    <submittedName>
        <fullName evidence="2">DUF2183 domain-containing protein</fullName>
    </submittedName>
</protein>
<evidence type="ECO:0000313" key="2">
    <source>
        <dbReference type="EMBL" id="GAA4385236.1"/>
    </source>
</evidence>
<dbReference type="InterPro" id="IPR019236">
    <property type="entry name" value="APP1_cat"/>
</dbReference>